<dbReference type="Gene3D" id="3.40.50.2300">
    <property type="match status" value="2"/>
</dbReference>
<gene>
    <name evidence="4" type="ORF">B0T45_02460</name>
</gene>
<name>A0A1W0D9S6_9NEIS</name>
<reference evidence="4 5" key="1">
    <citation type="submission" date="2017-02" db="EMBL/GenBank/DDBJ databases">
        <title>Chromobacterium haemolyticum H5244.</title>
        <authorList>
            <person name="Gulvik C.A."/>
        </authorList>
    </citation>
    <scope>NUCLEOTIDE SEQUENCE [LARGE SCALE GENOMIC DNA]</scope>
    <source>
        <strain evidence="4 5">H5244</strain>
    </source>
</reference>
<dbReference type="AlphaFoldDB" id="A0A1W0D9S6"/>
<dbReference type="EMBL" id="MUKV01000002">
    <property type="protein sequence ID" value="OQS43592.1"/>
    <property type="molecule type" value="Genomic_DNA"/>
</dbReference>
<dbReference type="Proteomes" id="UP000192721">
    <property type="component" value="Unassembled WGS sequence"/>
</dbReference>
<dbReference type="PANTHER" id="PTHR38038">
    <property type="entry name" value="PENICILLIN-BINDING PROTEIN ACTIVATOR LPOA"/>
    <property type="match status" value="1"/>
</dbReference>
<evidence type="ECO:0000256" key="1">
    <source>
        <dbReference type="ARBA" id="ARBA00023136"/>
    </source>
</evidence>
<dbReference type="Pfam" id="PF04348">
    <property type="entry name" value="LppC"/>
    <property type="match status" value="2"/>
</dbReference>
<evidence type="ECO:0000256" key="3">
    <source>
        <dbReference type="SAM" id="SignalP"/>
    </source>
</evidence>
<dbReference type="PANTHER" id="PTHR38038:SF1">
    <property type="entry name" value="PENICILLIN-BINDING PROTEIN ACTIVATOR LPOA"/>
    <property type="match status" value="1"/>
</dbReference>
<dbReference type="CDD" id="cd06339">
    <property type="entry name" value="PBP1_YraM_LppC_lipoprotein-like"/>
    <property type="match status" value="1"/>
</dbReference>
<sequence length="372" mass="39235">MQRLTPLLVGVLMTWLTPTMAQTPDYIIQSNTAPLKLLGQPAPKPLVPKAAPRDASATATKPQPVNSRLRVGLLLPTGSATLGEAAAVVRSGVEAAASVDQNAELVPIDASEDTAVASYRQALAGGVNVVIGPLSRGAIAAVAPLVSVPTLALNSIGREVPANPKLFSLSLIVEGEARQVARLMYADGRANPLLLFGADNLSQRLRQAFIDEWRALSRGKSPMTLEAKQDSLPAILQAAAGADAVFMALDAQEAGIVKAALAPELPVYGTSQLNGRGSVAALAGVRVIDMPWFLMPEHPAVKRYPRPATALTMQTERLYALGVDAWRLAVLLAGARQPAGLRLDGVTGDLRLGRDRLFERQLPMAVLSVEQP</sequence>
<proteinExistence type="predicted"/>
<dbReference type="SUPFAM" id="SSF53822">
    <property type="entry name" value="Periplasmic binding protein-like I"/>
    <property type="match status" value="1"/>
</dbReference>
<keyword evidence="3" id="KW-0732">Signal</keyword>
<dbReference type="InterPro" id="IPR028082">
    <property type="entry name" value="Peripla_BP_I"/>
</dbReference>
<dbReference type="RefSeq" id="WP_081554453.1">
    <property type="nucleotide sequence ID" value="NZ_MUKV01000002.1"/>
</dbReference>
<dbReference type="InterPro" id="IPR007443">
    <property type="entry name" value="LpoA"/>
</dbReference>
<feature type="chain" id="PRO_5013161968" description="Penicillin-binding protein activator" evidence="3">
    <location>
        <begin position="22"/>
        <end position="372"/>
    </location>
</feature>
<dbReference type="GO" id="GO:0009252">
    <property type="term" value="P:peptidoglycan biosynthetic process"/>
    <property type="evidence" value="ECO:0007669"/>
    <property type="project" value="TreeGrafter"/>
</dbReference>
<keyword evidence="1" id="KW-0472">Membrane</keyword>
<evidence type="ECO:0008006" key="6">
    <source>
        <dbReference type="Google" id="ProtNLM"/>
    </source>
</evidence>
<comment type="caution">
    <text evidence="4">The sequence shown here is derived from an EMBL/GenBank/DDBJ whole genome shotgun (WGS) entry which is preliminary data.</text>
</comment>
<feature type="region of interest" description="Disordered" evidence="2">
    <location>
        <begin position="39"/>
        <end position="62"/>
    </location>
</feature>
<dbReference type="GO" id="GO:0030234">
    <property type="term" value="F:enzyme regulator activity"/>
    <property type="evidence" value="ECO:0007669"/>
    <property type="project" value="TreeGrafter"/>
</dbReference>
<evidence type="ECO:0000313" key="5">
    <source>
        <dbReference type="Proteomes" id="UP000192721"/>
    </source>
</evidence>
<accession>A0A1W0D9S6</accession>
<protein>
    <recommendedName>
        <fullName evidence="6">Penicillin-binding protein activator</fullName>
    </recommendedName>
</protein>
<organism evidence="4 5">
    <name type="scientific">Chromobacterium haemolyticum</name>
    <dbReference type="NCBI Taxonomy" id="394935"/>
    <lineage>
        <taxon>Bacteria</taxon>
        <taxon>Pseudomonadati</taxon>
        <taxon>Pseudomonadota</taxon>
        <taxon>Betaproteobacteria</taxon>
        <taxon>Neisseriales</taxon>
        <taxon>Chromobacteriaceae</taxon>
        <taxon>Chromobacterium</taxon>
    </lineage>
</organism>
<feature type="signal peptide" evidence="3">
    <location>
        <begin position="1"/>
        <end position="21"/>
    </location>
</feature>
<dbReference type="GO" id="GO:0031241">
    <property type="term" value="C:periplasmic side of cell outer membrane"/>
    <property type="evidence" value="ECO:0007669"/>
    <property type="project" value="TreeGrafter"/>
</dbReference>
<evidence type="ECO:0000313" key="4">
    <source>
        <dbReference type="EMBL" id="OQS43592.1"/>
    </source>
</evidence>
<evidence type="ECO:0000256" key="2">
    <source>
        <dbReference type="SAM" id="MobiDB-lite"/>
    </source>
</evidence>